<organism evidence="12 13">
    <name type="scientific">Aspergillus lentulus</name>
    <dbReference type="NCBI Taxonomy" id="293939"/>
    <lineage>
        <taxon>Eukaryota</taxon>
        <taxon>Fungi</taxon>
        <taxon>Dikarya</taxon>
        <taxon>Ascomycota</taxon>
        <taxon>Pezizomycotina</taxon>
        <taxon>Eurotiomycetes</taxon>
        <taxon>Eurotiomycetidae</taxon>
        <taxon>Eurotiales</taxon>
        <taxon>Aspergillaceae</taxon>
        <taxon>Aspergillus</taxon>
        <taxon>Aspergillus subgen. Fumigati</taxon>
    </lineage>
</organism>
<proteinExistence type="inferred from homology"/>
<sequence>MATRPPLMPPANETESSVSRITREGKKITYKLSVMQQPERARACGAGAKCMICYSQLLCTGRGANQRWHLTASADRRPVDPPPVVELRIFESDPNDDLHKTDITFAYNANFFLFATLDTARPMAQGRLAGPPTCPVLTGVPVAGVAYLDRPQQAGYFIFPDLSVRHEGRYRLSFHLYEEIKDVKDADKDTPMPDVNSSINLTKPSAPKSYLNFRLEVKSVPFTVYSAKKCPGLATSTSLSRVIAEQGCRVRIRRDVRMRRRGEKRTDEYDFDDERVFAARSDRYTTPDMYGANSAERARSTSISTTADASFPYGADAQRRPSASDYGFQGAQPYQRSMPAAPAAPAPAPVHNPATSAQTSSYQSHLSFGATQSQYSAPQLPPTPQSATPANTYSPHPSYSHSRNPSNGTEYDATPSGYPYPQPRLPAERPSYSKAALPPLRLEPPKAPNMQTSTDSRSSEANAYPTLTQPPVPRAPTPANHITSLPPLKVLSGEYSHPSQPNAQSPHHDLGSGKRLLWETNHSLSKRSHEETFGNDERPLHNGMRPDMDQYPSMGRKQPDHGRLPFYTDSRDEMAYKRANGRMVMKISPALP</sequence>
<protein>
    <recommendedName>
        <fullName evidence="8">Developmental and secondary metabolism regulator veA</fullName>
    </recommendedName>
    <alternativeName>
        <fullName evidence="9">Velvet complex subunit A</fullName>
    </alternativeName>
</protein>
<keyword evidence="5" id="KW-0804">Transcription</keyword>
<evidence type="ECO:0000256" key="5">
    <source>
        <dbReference type="ARBA" id="ARBA00023163"/>
    </source>
</evidence>
<evidence type="ECO:0000256" key="9">
    <source>
        <dbReference type="ARBA" id="ARBA00043152"/>
    </source>
</evidence>
<feature type="compositionally biased region" description="Polar residues" evidence="10">
    <location>
        <begin position="385"/>
        <end position="409"/>
    </location>
</feature>
<evidence type="ECO:0000256" key="2">
    <source>
        <dbReference type="ARBA" id="ARBA00004496"/>
    </source>
</evidence>
<comment type="subcellular location">
    <subcellularLocation>
        <location evidence="2">Cytoplasm</location>
    </subcellularLocation>
    <subcellularLocation>
        <location evidence="1">Nucleus</location>
    </subcellularLocation>
</comment>
<reference evidence="12 13" key="1">
    <citation type="submission" date="2015-11" db="EMBL/GenBank/DDBJ databases">
        <title>Aspergillus lentulus strain IFM 54703T.</title>
        <authorList>
            <person name="Kusuya Y."/>
            <person name="Sakai K."/>
            <person name="Kamei K."/>
            <person name="Takahashi H."/>
            <person name="Yaguchi T."/>
        </authorList>
    </citation>
    <scope>NUCLEOTIDE SEQUENCE [LARGE SCALE GENOMIC DNA]</scope>
    <source>
        <strain evidence="12 13">IFM 54703</strain>
    </source>
</reference>
<evidence type="ECO:0000256" key="8">
    <source>
        <dbReference type="ARBA" id="ARBA00041053"/>
    </source>
</evidence>
<dbReference type="FunFam" id="2.60.40.3960:FF:000001">
    <property type="entry name" value="Sexual development activator VeA"/>
    <property type="match status" value="1"/>
</dbReference>
<feature type="compositionally biased region" description="Polar residues" evidence="10">
    <location>
        <begin position="449"/>
        <end position="467"/>
    </location>
</feature>
<feature type="compositionally biased region" description="Polar residues" evidence="10">
    <location>
        <begin position="353"/>
        <end position="377"/>
    </location>
</feature>
<name>A0AAN4TEC6_ASPLE</name>
<dbReference type="GO" id="GO:0034250">
    <property type="term" value="P:positive regulation of amide metabolic process"/>
    <property type="evidence" value="ECO:0007669"/>
    <property type="project" value="UniProtKB-ARBA"/>
</dbReference>
<dbReference type="PANTHER" id="PTHR33572:SF14">
    <property type="entry name" value="DEVELOPMENTAL AND SECONDARY METABOLISM REGULATOR VEA"/>
    <property type="match status" value="1"/>
</dbReference>
<dbReference type="GO" id="GO:0043455">
    <property type="term" value="P:regulation of secondary metabolic process"/>
    <property type="evidence" value="ECO:0007669"/>
    <property type="project" value="UniProtKB-ARBA"/>
</dbReference>
<dbReference type="EMBL" id="BCLY01000016">
    <property type="protein sequence ID" value="GAQ10700.1"/>
    <property type="molecule type" value="Genomic_DNA"/>
</dbReference>
<dbReference type="Gene3D" id="2.60.40.3960">
    <property type="entry name" value="Velvet domain"/>
    <property type="match status" value="1"/>
</dbReference>
<evidence type="ECO:0000313" key="12">
    <source>
        <dbReference type="EMBL" id="GAQ10700.1"/>
    </source>
</evidence>
<evidence type="ECO:0000256" key="6">
    <source>
        <dbReference type="ARBA" id="ARBA00023242"/>
    </source>
</evidence>
<keyword evidence="3" id="KW-0963">Cytoplasm</keyword>
<keyword evidence="6" id="KW-0539">Nucleus</keyword>
<dbReference type="AlphaFoldDB" id="A0AAN4TEC6"/>
<dbReference type="PANTHER" id="PTHR33572">
    <property type="entry name" value="SPORE DEVELOPMENT REGULATOR VOSA"/>
    <property type="match status" value="1"/>
</dbReference>
<dbReference type="Pfam" id="PF11754">
    <property type="entry name" value="Velvet"/>
    <property type="match status" value="2"/>
</dbReference>
<keyword evidence="4" id="KW-0805">Transcription regulation</keyword>
<dbReference type="GO" id="GO:0051176">
    <property type="term" value="P:positive regulation of sulfur metabolic process"/>
    <property type="evidence" value="ECO:0007669"/>
    <property type="project" value="UniProtKB-ARBA"/>
</dbReference>
<evidence type="ECO:0000256" key="10">
    <source>
        <dbReference type="SAM" id="MobiDB-lite"/>
    </source>
</evidence>
<accession>A0AAN4TEC6</accession>
<dbReference type="InterPro" id="IPR038491">
    <property type="entry name" value="Velvet_dom_sf"/>
</dbReference>
<feature type="region of interest" description="Disordered" evidence="10">
    <location>
        <begin position="525"/>
        <end position="569"/>
    </location>
</feature>
<dbReference type="Proteomes" id="UP000051487">
    <property type="component" value="Unassembled WGS sequence"/>
</dbReference>
<feature type="compositionally biased region" description="Basic and acidic residues" evidence="10">
    <location>
        <begin position="527"/>
        <end position="548"/>
    </location>
</feature>
<dbReference type="GO" id="GO:0005737">
    <property type="term" value="C:cytoplasm"/>
    <property type="evidence" value="ECO:0007669"/>
    <property type="project" value="UniProtKB-SubCell"/>
</dbReference>
<feature type="region of interest" description="Disordered" evidence="10">
    <location>
        <begin position="1"/>
        <end position="20"/>
    </location>
</feature>
<comment type="similarity">
    <text evidence="7">Belongs to the velvet family. VeA subfamily.</text>
</comment>
<dbReference type="InterPro" id="IPR037525">
    <property type="entry name" value="Velvet_dom"/>
</dbReference>
<evidence type="ECO:0000259" key="11">
    <source>
        <dbReference type="PROSITE" id="PS51821"/>
    </source>
</evidence>
<comment type="caution">
    <text evidence="12">The sequence shown here is derived from an EMBL/GenBank/DDBJ whole genome shotgun (WGS) entry which is preliminary data.</text>
</comment>
<gene>
    <name evidence="12" type="ORF">ALT_8021</name>
</gene>
<dbReference type="PROSITE" id="PS51821">
    <property type="entry name" value="VELVET"/>
    <property type="match status" value="1"/>
</dbReference>
<feature type="compositionally biased region" description="Basic and acidic residues" evidence="10">
    <location>
        <begin position="557"/>
        <end position="569"/>
    </location>
</feature>
<dbReference type="GO" id="GO:0005634">
    <property type="term" value="C:nucleus"/>
    <property type="evidence" value="ECO:0007669"/>
    <property type="project" value="UniProtKB-SubCell"/>
</dbReference>
<evidence type="ECO:0000256" key="3">
    <source>
        <dbReference type="ARBA" id="ARBA00022490"/>
    </source>
</evidence>
<evidence type="ECO:0000256" key="1">
    <source>
        <dbReference type="ARBA" id="ARBA00004123"/>
    </source>
</evidence>
<feature type="region of interest" description="Disordered" evidence="10">
    <location>
        <begin position="308"/>
        <end position="513"/>
    </location>
</feature>
<feature type="domain" description="Velvet" evidence="11">
    <location>
        <begin position="25"/>
        <end position="253"/>
    </location>
</feature>
<evidence type="ECO:0000256" key="4">
    <source>
        <dbReference type="ARBA" id="ARBA00023015"/>
    </source>
</evidence>
<dbReference type="InterPro" id="IPR021740">
    <property type="entry name" value="Velvet"/>
</dbReference>
<evidence type="ECO:0000313" key="13">
    <source>
        <dbReference type="Proteomes" id="UP000051487"/>
    </source>
</evidence>
<evidence type="ECO:0000256" key="7">
    <source>
        <dbReference type="ARBA" id="ARBA00038005"/>
    </source>
</evidence>